<evidence type="ECO:0000313" key="1">
    <source>
        <dbReference type="EMBL" id="MDW4823245.1"/>
    </source>
</evidence>
<organism evidence="1 2">
    <name type="scientific">Shewanella fidelis</name>
    <dbReference type="NCBI Taxonomy" id="173509"/>
    <lineage>
        <taxon>Bacteria</taxon>
        <taxon>Pseudomonadati</taxon>
        <taxon>Pseudomonadota</taxon>
        <taxon>Gammaproteobacteria</taxon>
        <taxon>Alteromonadales</taxon>
        <taxon>Shewanellaceae</taxon>
        <taxon>Shewanella</taxon>
    </lineage>
</organism>
<proteinExistence type="predicted"/>
<gene>
    <name evidence="1" type="ORF">OS134_04040</name>
</gene>
<protein>
    <submittedName>
        <fullName evidence="1">Uncharacterized protein</fullName>
    </submittedName>
</protein>
<accession>A0ABU4H9G7</accession>
<reference evidence="1 2" key="1">
    <citation type="journal article" date="2022" name="bioRxiv">
        <title>Prophages regulate Shewanella fidelis 3313 motility and biofilm formation: implications for gut colonization dynamics in Ciona robusta.</title>
        <authorList>
            <person name="Natarajan O."/>
            <person name="Gibboney S.L."/>
            <person name="Young M.N."/>
            <person name="Lim S.J."/>
            <person name="Pluta N."/>
            <person name="Atkinson C.G."/>
            <person name="Leigh B.A."/>
            <person name="Liberti A."/>
            <person name="Kees E.D."/>
            <person name="Breitbart M."/>
            <person name="Gralnick J.A."/>
            <person name="Dishaw L.J."/>
        </authorList>
    </citation>
    <scope>NUCLEOTIDE SEQUENCE [LARGE SCALE GENOMIC DNA]</scope>
    <source>
        <strain evidence="1 2">JG4066</strain>
    </source>
</reference>
<keyword evidence="2" id="KW-1185">Reference proteome</keyword>
<sequence>MTKHSNSSPILEVRCSGLAGRTKILAFSGCMYHGIVANYVDTYSEMTY</sequence>
<comment type="caution">
    <text evidence="1">The sequence shown here is derived from an EMBL/GenBank/DDBJ whole genome shotgun (WGS) entry which is preliminary data.</text>
</comment>
<evidence type="ECO:0000313" key="2">
    <source>
        <dbReference type="Proteomes" id="UP001271263"/>
    </source>
</evidence>
<dbReference type="Proteomes" id="UP001271263">
    <property type="component" value="Unassembled WGS sequence"/>
</dbReference>
<name>A0ABU4H9G7_9GAMM</name>
<dbReference type="EMBL" id="JAPMLD010000001">
    <property type="protein sequence ID" value="MDW4823245.1"/>
    <property type="molecule type" value="Genomic_DNA"/>
</dbReference>
<dbReference type="RefSeq" id="WP_318346720.1">
    <property type="nucleotide sequence ID" value="NZ_JAPMLD010000001.1"/>
</dbReference>